<organism evidence="1">
    <name type="scientific">Myoviridae sp. ctPJU6</name>
    <dbReference type="NCBI Taxonomy" id="2827684"/>
    <lineage>
        <taxon>Viruses</taxon>
        <taxon>Duplodnaviria</taxon>
        <taxon>Heunggongvirae</taxon>
        <taxon>Uroviricota</taxon>
        <taxon>Caudoviricetes</taxon>
    </lineage>
</organism>
<dbReference type="InterPro" id="IPR027417">
    <property type="entry name" value="P-loop_NTPase"/>
</dbReference>
<accession>A0A8S5TJK5</accession>
<dbReference type="SUPFAM" id="SSF52540">
    <property type="entry name" value="P-loop containing nucleoside triphosphate hydrolases"/>
    <property type="match status" value="1"/>
</dbReference>
<dbReference type="Pfam" id="PF13479">
    <property type="entry name" value="AAA_24"/>
    <property type="match status" value="1"/>
</dbReference>
<protein>
    <submittedName>
        <fullName evidence="1">AAA domain protein</fullName>
    </submittedName>
</protein>
<sequence>MKLNITKGVQPKPLKVCLYGVEGIGKTTFASQFPDPLFIDLDKGSTWLDVARVHADSWKELIEIVKTVYSEKPCKTLVIDTADAAERLCIKDICETAGKKGIEDFGYGAGYTYLAEEFSFLLVQLETVILAGINVVLLAHATMKRVSKPDDMGEYDHWELKLNTKTTNKVAPLVKEWADLLLFANYKTILIKDSNSNKKKATGGERVMYTTHTPFADAKNRFGLPDELPFRFDEISYLLENKPKPKAKAKTKAKEKSDPVPDTEEINLPLEALKKLMKKDGITEAEIRKAVCEQEYFPETTPISDYPVEFIDNNLIENWEALKNYIIENR</sequence>
<name>A0A8S5TJK5_9CAUD</name>
<proteinExistence type="predicted"/>
<reference evidence="1" key="1">
    <citation type="journal article" date="2021" name="Proc. Natl. Acad. Sci. U.S.A.">
        <title>A Catalog of Tens of Thousands of Viruses from Human Metagenomes Reveals Hidden Associations with Chronic Diseases.</title>
        <authorList>
            <person name="Tisza M.J."/>
            <person name="Buck C.B."/>
        </authorList>
    </citation>
    <scope>NUCLEOTIDE SEQUENCE</scope>
    <source>
        <strain evidence="1">CtPJU6</strain>
    </source>
</reference>
<dbReference type="EMBL" id="BK032838">
    <property type="protein sequence ID" value="DAF63304.1"/>
    <property type="molecule type" value="Genomic_DNA"/>
</dbReference>
<evidence type="ECO:0000313" key="1">
    <source>
        <dbReference type="EMBL" id="DAF63304.1"/>
    </source>
</evidence>